<protein>
    <submittedName>
        <fullName evidence="2">Uncharacterized protein</fullName>
    </submittedName>
</protein>
<dbReference type="AlphaFoldDB" id="A0A834MCI3"/>
<organism evidence="2 3">
    <name type="scientific">Rhynchophorus ferrugineus</name>
    <name type="common">Red palm weevil</name>
    <name type="synonym">Curculio ferrugineus</name>
    <dbReference type="NCBI Taxonomy" id="354439"/>
    <lineage>
        <taxon>Eukaryota</taxon>
        <taxon>Metazoa</taxon>
        <taxon>Ecdysozoa</taxon>
        <taxon>Arthropoda</taxon>
        <taxon>Hexapoda</taxon>
        <taxon>Insecta</taxon>
        <taxon>Pterygota</taxon>
        <taxon>Neoptera</taxon>
        <taxon>Endopterygota</taxon>
        <taxon>Coleoptera</taxon>
        <taxon>Polyphaga</taxon>
        <taxon>Cucujiformia</taxon>
        <taxon>Curculionidae</taxon>
        <taxon>Dryophthorinae</taxon>
        <taxon>Rhynchophorus</taxon>
    </lineage>
</organism>
<evidence type="ECO:0000256" key="1">
    <source>
        <dbReference type="SAM" id="MobiDB-lite"/>
    </source>
</evidence>
<name>A0A834MCI3_RHYFE</name>
<feature type="region of interest" description="Disordered" evidence="1">
    <location>
        <begin position="1"/>
        <end position="20"/>
    </location>
</feature>
<feature type="compositionally biased region" description="Basic and acidic residues" evidence="1">
    <location>
        <begin position="1"/>
        <end position="16"/>
    </location>
</feature>
<dbReference type="Proteomes" id="UP000625711">
    <property type="component" value="Unassembled WGS sequence"/>
</dbReference>
<accession>A0A834MCI3</accession>
<sequence>MGGEISRAEGASERPDNIAQHNWTVSGADTDAGISAVSAPGIDDRHLFRFPIRDLRCGGGGPIRLIP</sequence>
<proteinExistence type="predicted"/>
<gene>
    <name evidence="2" type="ORF">GWI33_007005</name>
</gene>
<evidence type="ECO:0000313" key="2">
    <source>
        <dbReference type="EMBL" id="KAF7279611.1"/>
    </source>
</evidence>
<dbReference type="EMBL" id="JAACXV010000354">
    <property type="protein sequence ID" value="KAF7279611.1"/>
    <property type="molecule type" value="Genomic_DNA"/>
</dbReference>
<evidence type="ECO:0000313" key="3">
    <source>
        <dbReference type="Proteomes" id="UP000625711"/>
    </source>
</evidence>
<comment type="caution">
    <text evidence="2">The sequence shown here is derived from an EMBL/GenBank/DDBJ whole genome shotgun (WGS) entry which is preliminary data.</text>
</comment>
<keyword evidence="3" id="KW-1185">Reference proteome</keyword>
<reference evidence="2" key="1">
    <citation type="submission" date="2020-08" db="EMBL/GenBank/DDBJ databases">
        <title>Genome sequencing and assembly of the red palm weevil Rhynchophorus ferrugineus.</title>
        <authorList>
            <person name="Dias G.B."/>
            <person name="Bergman C.M."/>
            <person name="Manee M."/>
        </authorList>
    </citation>
    <scope>NUCLEOTIDE SEQUENCE</scope>
    <source>
        <strain evidence="2">AA-2017</strain>
        <tissue evidence="2">Whole larva</tissue>
    </source>
</reference>